<comment type="caution">
    <text evidence="2">The sequence shown here is derived from an EMBL/GenBank/DDBJ whole genome shotgun (WGS) entry which is preliminary data.</text>
</comment>
<evidence type="ECO:0000256" key="1">
    <source>
        <dbReference type="SAM" id="Phobius"/>
    </source>
</evidence>
<dbReference type="EMBL" id="CAJNDS010002079">
    <property type="protein sequence ID" value="CAE7310360.1"/>
    <property type="molecule type" value="Genomic_DNA"/>
</dbReference>
<protein>
    <submittedName>
        <fullName evidence="2">Uncharacterized protein</fullName>
    </submittedName>
</protein>
<accession>A0A812NZ68</accession>
<dbReference type="AlphaFoldDB" id="A0A812NZ68"/>
<feature type="transmembrane region" description="Helical" evidence="1">
    <location>
        <begin position="263"/>
        <end position="284"/>
    </location>
</feature>
<feature type="transmembrane region" description="Helical" evidence="1">
    <location>
        <begin position="15"/>
        <end position="35"/>
    </location>
</feature>
<keyword evidence="3" id="KW-1185">Reference proteome</keyword>
<keyword evidence="1" id="KW-0812">Transmembrane</keyword>
<evidence type="ECO:0000313" key="3">
    <source>
        <dbReference type="Proteomes" id="UP000604046"/>
    </source>
</evidence>
<dbReference type="OrthoDB" id="407946at2759"/>
<dbReference type="Proteomes" id="UP000604046">
    <property type="component" value="Unassembled WGS sequence"/>
</dbReference>
<name>A0A812NZ68_9DINO</name>
<keyword evidence="1" id="KW-0472">Membrane</keyword>
<reference evidence="2" key="1">
    <citation type="submission" date="2021-02" db="EMBL/GenBank/DDBJ databases">
        <authorList>
            <person name="Dougan E. K."/>
            <person name="Rhodes N."/>
            <person name="Thang M."/>
            <person name="Chan C."/>
        </authorList>
    </citation>
    <scope>NUCLEOTIDE SEQUENCE</scope>
</reference>
<feature type="transmembrane region" description="Helical" evidence="1">
    <location>
        <begin position="228"/>
        <end position="251"/>
    </location>
</feature>
<keyword evidence="1" id="KW-1133">Transmembrane helix</keyword>
<gene>
    <name evidence="2" type="ORF">SNAT2548_LOCUS16304</name>
</gene>
<proteinExistence type="predicted"/>
<organism evidence="2 3">
    <name type="scientific">Symbiodinium natans</name>
    <dbReference type="NCBI Taxonomy" id="878477"/>
    <lineage>
        <taxon>Eukaryota</taxon>
        <taxon>Sar</taxon>
        <taxon>Alveolata</taxon>
        <taxon>Dinophyceae</taxon>
        <taxon>Suessiales</taxon>
        <taxon>Symbiodiniaceae</taxon>
        <taxon>Symbiodinium</taxon>
    </lineage>
</organism>
<evidence type="ECO:0000313" key="2">
    <source>
        <dbReference type="EMBL" id="CAE7310360.1"/>
    </source>
</evidence>
<sequence length="560" mass="61281">MEKPSWATVRGKVALATYTLIRIVANIYVVAWCMWNNKLRQGEAGFTSCDAVARPLITAVGVHVFLQRQDRFCAALPLHIWSRRAVICLASFHCDASMLFLANWACIYYRINVPRFAHSDCLALIWEVACNVMQVHMTNLKLQALGLHMAAAACAVLTACGCGACASFFVLLVVGVGKEELLALPLRCALLCNLLTLLLQCCGLVYAASRAITMPAPVDEEIKSTACFLYINSVLVVVGPALTLVAVYNFAAGGQLTSMYGGPAWLTLDVALQVSNVLLLSGLIGPRQWNQPMRALEALADFSGFGLAAKRIAFPGQINQTAAECIASFPGKYGDLWDQAVSSVKHQQGCSLACVFLTDSDSGLGKHAENPDTPGQCWCHSLYGQVGAAAYFSVVEEPADEADNPAWKEKLAFKRADAMAMGQRLLIKRDQTDIIWQQEFSDALRKAEDLCAANHGRAPWGCQWFHEWKINIEQALQLKQSLHIFYYAGRKGRGKMRWHELSDNSARESVRPISGLGASQTAEVAYLDRIGASYVEHDIRDFEAFMATSLCAVSHSCPSP</sequence>
<feature type="transmembrane region" description="Helical" evidence="1">
    <location>
        <begin position="184"/>
        <end position="207"/>
    </location>
</feature>
<feature type="transmembrane region" description="Helical" evidence="1">
    <location>
        <begin position="147"/>
        <end position="172"/>
    </location>
</feature>